<feature type="domain" description="AMP-dependent synthetase/ligase" evidence="10">
    <location>
        <begin position="255"/>
        <end position="451"/>
    </location>
</feature>
<dbReference type="GO" id="GO:0008610">
    <property type="term" value="P:lipid biosynthetic process"/>
    <property type="evidence" value="ECO:0007669"/>
    <property type="project" value="UniProtKB-ARBA"/>
</dbReference>
<keyword evidence="8" id="KW-0012">Acyltransferase</keyword>
<dbReference type="GO" id="GO:1901137">
    <property type="term" value="P:carbohydrate derivative biosynthetic process"/>
    <property type="evidence" value="ECO:0007669"/>
    <property type="project" value="UniProtKB-ARBA"/>
</dbReference>
<dbReference type="CDD" id="cd07984">
    <property type="entry name" value="LPLAT_LABLAT-like"/>
    <property type="match status" value="1"/>
</dbReference>
<keyword evidence="7" id="KW-0456">Lyase</keyword>
<dbReference type="GO" id="GO:0016841">
    <property type="term" value="F:ammonia-lyase activity"/>
    <property type="evidence" value="ECO:0007669"/>
    <property type="project" value="InterPro"/>
</dbReference>
<evidence type="ECO:0000259" key="11">
    <source>
        <dbReference type="Pfam" id="PF00535"/>
    </source>
</evidence>
<dbReference type="Pfam" id="PF00535">
    <property type="entry name" value="Glycos_transf_2"/>
    <property type="match status" value="1"/>
</dbReference>
<comment type="caution">
    <text evidence="13">The sequence shown here is derived from an EMBL/GenBank/DDBJ whole genome shotgun (WGS) entry which is preliminary data.</text>
</comment>
<dbReference type="Gene3D" id="3.30.300.30">
    <property type="match status" value="1"/>
</dbReference>
<dbReference type="EMBL" id="JAPDRN010000162">
    <property type="protein sequence ID" value="KAJ9617423.1"/>
    <property type="molecule type" value="Genomic_DNA"/>
</dbReference>
<dbReference type="FunFam" id="1.10.275.10:FF:000005">
    <property type="entry name" value="Histidine ammonia-lyase"/>
    <property type="match status" value="1"/>
</dbReference>
<feature type="transmembrane region" description="Helical" evidence="9">
    <location>
        <begin position="77"/>
        <end position="97"/>
    </location>
</feature>
<dbReference type="Pfam" id="PF00501">
    <property type="entry name" value="AMP-binding"/>
    <property type="match status" value="1"/>
</dbReference>
<dbReference type="Gene3D" id="3.40.50.12780">
    <property type="entry name" value="N-terminal domain of ligase-like"/>
    <property type="match status" value="1"/>
</dbReference>
<comment type="similarity">
    <text evidence="2">Belongs to the PAL/histidase family.</text>
</comment>
<protein>
    <submittedName>
        <fullName evidence="13">Uncharacterized protein</fullName>
    </submittedName>
</protein>
<evidence type="ECO:0000256" key="3">
    <source>
        <dbReference type="ARBA" id="ARBA00022475"/>
    </source>
</evidence>
<feature type="domain" description="ApeI dehydratase-like" evidence="12">
    <location>
        <begin position="607"/>
        <end position="694"/>
    </location>
</feature>
<dbReference type="FunFam" id="1.20.200.10:FF:000012">
    <property type="entry name" value="Tyrosine ammonia-lyase"/>
    <property type="match status" value="1"/>
</dbReference>
<dbReference type="SUPFAM" id="SSF53448">
    <property type="entry name" value="Nucleotide-diphospho-sugar transferases"/>
    <property type="match status" value="1"/>
</dbReference>
<feature type="transmembrane region" description="Helical" evidence="9">
    <location>
        <begin position="51"/>
        <end position="71"/>
    </location>
</feature>
<evidence type="ECO:0000313" key="13">
    <source>
        <dbReference type="EMBL" id="KAJ9617423.1"/>
    </source>
</evidence>
<dbReference type="InterPro" id="IPR022313">
    <property type="entry name" value="Phe/His_NH3-lyase_AS"/>
</dbReference>
<dbReference type="CDD" id="cd00332">
    <property type="entry name" value="PAL-HAL"/>
    <property type="match status" value="1"/>
</dbReference>
<dbReference type="InterPro" id="IPR001106">
    <property type="entry name" value="Aromatic_Lyase"/>
</dbReference>
<dbReference type="InterPro" id="IPR008948">
    <property type="entry name" value="L-Aspartase-like"/>
</dbReference>
<dbReference type="InterPro" id="IPR029044">
    <property type="entry name" value="Nucleotide-diphossugar_trans"/>
</dbReference>
<feature type="domain" description="Glycosyltransferase 2-like" evidence="11">
    <location>
        <begin position="706"/>
        <end position="847"/>
    </location>
</feature>
<dbReference type="Gene3D" id="3.90.550.10">
    <property type="entry name" value="Spore Coat Polysaccharide Biosynthesis Protein SpsA, Chain A"/>
    <property type="match status" value="1"/>
</dbReference>
<dbReference type="GO" id="GO:0005886">
    <property type="term" value="C:plasma membrane"/>
    <property type="evidence" value="ECO:0007669"/>
    <property type="project" value="UniProtKB-SubCell"/>
</dbReference>
<dbReference type="InterPro" id="IPR029069">
    <property type="entry name" value="HotDog_dom_sf"/>
</dbReference>
<evidence type="ECO:0000256" key="9">
    <source>
        <dbReference type="SAM" id="Phobius"/>
    </source>
</evidence>
<evidence type="ECO:0000256" key="7">
    <source>
        <dbReference type="ARBA" id="ARBA00023239"/>
    </source>
</evidence>
<dbReference type="InterPro" id="IPR045851">
    <property type="entry name" value="AMP-bd_C_sf"/>
</dbReference>
<dbReference type="InterPro" id="IPR042099">
    <property type="entry name" value="ANL_N_sf"/>
</dbReference>
<dbReference type="Gene3D" id="1.10.275.10">
    <property type="entry name" value="Fumarase/aspartase (N-terminal domain)"/>
    <property type="match status" value="1"/>
</dbReference>
<evidence type="ECO:0000256" key="4">
    <source>
        <dbReference type="ARBA" id="ARBA00022519"/>
    </source>
</evidence>
<dbReference type="SUPFAM" id="SSF56801">
    <property type="entry name" value="Acetyl-CoA synthetase-like"/>
    <property type="match status" value="1"/>
</dbReference>
<keyword evidence="3" id="KW-1003">Cell membrane</keyword>
<feature type="transmembrane region" description="Helical" evidence="9">
    <location>
        <begin position="126"/>
        <end position="145"/>
    </location>
</feature>
<keyword evidence="6 9" id="KW-0472">Membrane</keyword>
<evidence type="ECO:0000256" key="8">
    <source>
        <dbReference type="ARBA" id="ARBA00023315"/>
    </source>
</evidence>
<keyword evidence="5" id="KW-0808">Transferase</keyword>
<dbReference type="InterPro" id="IPR004960">
    <property type="entry name" value="LipA_acyltrans"/>
</dbReference>
<dbReference type="Pfam" id="PF00221">
    <property type="entry name" value="Lyase_aromatic"/>
    <property type="match status" value="1"/>
</dbReference>
<organism evidence="13">
    <name type="scientific">Knufia peltigerae</name>
    <dbReference type="NCBI Taxonomy" id="1002370"/>
    <lineage>
        <taxon>Eukaryota</taxon>
        <taxon>Fungi</taxon>
        <taxon>Dikarya</taxon>
        <taxon>Ascomycota</taxon>
        <taxon>Pezizomycotina</taxon>
        <taxon>Eurotiomycetes</taxon>
        <taxon>Chaetothyriomycetidae</taxon>
        <taxon>Chaetothyriales</taxon>
        <taxon>Trichomeriaceae</taxon>
        <taxon>Knufia</taxon>
    </lineage>
</organism>
<dbReference type="GO" id="GO:0016746">
    <property type="term" value="F:acyltransferase activity"/>
    <property type="evidence" value="ECO:0007669"/>
    <property type="project" value="UniProtKB-KW"/>
</dbReference>
<keyword evidence="9" id="KW-0812">Transmembrane</keyword>
<evidence type="ECO:0000256" key="1">
    <source>
        <dbReference type="ARBA" id="ARBA00004533"/>
    </source>
</evidence>
<evidence type="ECO:0000256" key="6">
    <source>
        <dbReference type="ARBA" id="ARBA00023136"/>
    </source>
</evidence>
<dbReference type="SUPFAM" id="SSF54637">
    <property type="entry name" value="Thioesterase/thiol ester dehydrase-isomerase"/>
    <property type="match status" value="1"/>
</dbReference>
<dbReference type="InterPro" id="IPR054545">
    <property type="entry name" value="ApeI-like"/>
</dbReference>
<gene>
    <name evidence="13" type="ORF">H2204_013778</name>
</gene>
<keyword evidence="4" id="KW-0997">Cell inner membrane</keyword>
<dbReference type="PROSITE" id="PS00488">
    <property type="entry name" value="PAL_HISTIDASE"/>
    <property type="match status" value="1"/>
</dbReference>
<evidence type="ECO:0000256" key="5">
    <source>
        <dbReference type="ARBA" id="ARBA00022679"/>
    </source>
</evidence>
<proteinExistence type="inferred from homology"/>
<dbReference type="Pfam" id="PF22818">
    <property type="entry name" value="ApeI-like"/>
    <property type="match status" value="1"/>
</dbReference>
<dbReference type="Gene3D" id="1.20.200.10">
    <property type="entry name" value="Fumarase/aspartase (Central domain)"/>
    <property type="match status" value="1"/>
</dbReference>
<keyword evidence="9" id="KW-1133">Transmembrane helix</keyword>
<dbReference type="CDD" id="cd04179">
    <property type="entry name" value="DPM_DPG-synthase_like"/>
    <property type="match status" value="1"/>
</dbReference>
<reference evidence="13" key="1">
    <citation type="submission" date="2022-10" db="EMBL/GenBank/DDBJ databases">
        <title>Culturing micro-colonial fungi from biological soil crusts in the Mojave desert and describing Neophaeococcomyces mojavensis, and introducing the new genera and species Taxawa tesnikishii.</title>
        <authorList>
            <person name="Kurbessoian T."/>
            <person name="Stajich J.E."/>
        </authorList>
    </citation>
    <scope>NUCLEOTIDE SEQUENCE</scope>
    <source>
        <strain evidence="13">TK_35</strain>
    </source>
</reference>
<feature type="transmembrane region" description="Helical" evidence="9">
    <location>
        <begin position="30"/>
        <end position="46"/>
    </location>
</feature>
<accession>A0AA39CRN7</accession>
<sequence length="1757" mass="192948">MARARMVVVAAISLAYPVLVYVAMGRFEPRWLSLLLFALALLRALSTRQPLWWAAAAGAGLLAGLATVLNQALPLKLYPALVNVVMLTVFATSLRFGPPLVERLARLQEPDLPPFAVAYTRRVTQVWCGFFVLNGGLALLTALYASDRVWMLYNGLLALLIAAQPGRDIGVCDGIAVDHVAFRLRVLAWHDAFSTAEGRDWALYFDDTVAFAAALFGAWHAGKRVFLAADNLPATLQALQPQVSGFAGDLSADYQPLQATAIADDAPLLPLDERACELCVFTSGSTGQPSAISKRLDQLAREVDALQAAFGAQLDGAQVHGTVSHQHIYGLLFRVLWPLAAGRAIQPRRFFHEDLVGALAGTDTVLVATPAHLKRLPEQLDWASLHGRLRAVFSSGGPLPEDAARQVRQWLGVAPTEVYGSSETGGIAWRRWDTDAPPWQPLPGVQWRIEEDCLAVASPHLETSDWWRTQDRVEALADGRFRLLGRADRIVKIEERRVSLDALERALREDPEVEDVRVLVLQGQREQLAAVVVPADPALARAGDSARRALGQRLGARLAQGHDAVTRPRRWRLVESLPINAQGKVTQAALVALFQPMMPVPVWDCREEAEATLRMTLDPALRAFQGHFPQAAILPGVAQLDWAVRFGRQAFVLPTGFQRMDAVKFQRVARPGDELTLQLQWEAERGVLTFRYTSPATAGGAFAPLVVIPVYDHEHAIGAVVDGVQAAGLPCLLVDDGSQPSCALVLQELAQRAGVDLLRLDVNQGKGGAMLAGFAEAQRRGYTHVLQIDADGQHDTGDLPRFIDAARARPEALICGIPAYDASVPKARLYGRYATHIWVWINTLSLHLRDTMCGFRVYPLPPVLRLVGEEAIGRRMDFDTEVMVRLYWRQVPVEHLATRVTYPADGVSHFDVWRDNVRISRMHTRLFFGMLWRAPRLLAEMTPAHDAPHWADIGESTSVAGVLFLCWVHRWFGRWPFRLCVWPVVACHWLGNRVGRQASMQYLQRLQAHTGALGHAPTRRDSLRHFFSFADTMLDKILGLGGRYPPERIRLQRDLVLGRIARREGGLILTAHIGCLELCQVLAEQVPGFRITVLVHTAHAQRFNRLLQRLDPLAAVELVQVTEMGPATAMILADKVASGGFVAIVGDRVPVQGGRSVMADFLGHRAPFPIGAYVLAAALGCPVYTMSCLHQGDGYRVAFEQFADRVVLPRGSRDAALAEQAQRFARWLELQVIQSPLDWLLMTIDAVPVCRFGDAPLTIEDVVALAQRKCEAALSDVPAFRAHIQRGADFLDRLLREDGVIYGVTTGYGDSCTVNIPPALVAELPHHLYTYHGCGLGRYLDQAETRAVLAARLASLVRGMSGVSVPLLEGLATLLQHDVLPLIPAEGSVGASGDLTPLSYVAAVLCGEREVLHDGRVQPAADVLAKIGMTPLKLRPKEGLAIMNGTAVMTGLACLAWQRADYLARMATRLTAFNVLSSDGNAHHFDETLFAAKPHPGQSRIAARLRSDLHSERPPRNEQRLQDRYSLRCAPHVIGVLEDTLPFLRQLIETELNSANDNPLIDADGERILHGGHFYGGHIALAMDTLKNTVANIADLLDRQLALVVDARYNHGLPANLSAATGPRAAINHGLKALQISVSAWTAEALKQTMPASVFSRSTECHNQDKVSMGTIAARDCLRVIELTEQVVAAMLIAARQGLALRERVGMNAQLHGSLADMYADLGQRIALVEEDRALDRELRELLVEIRAQRWELYVGE</sequence>
<dbReference type="PANTHER" id="PTHR10362">
    <property type="entry name" value="HISTIDINE AMMONIA-LYASE"/>
    <property type="match status" value="1"/>
</dbReference>
<comment type="subcellular location">
    <subcellularLocation>
        <location evidence="1">Cell inner membrane</location>
    </subcellularLocation>
</comment>
<dbReference type="InterPro" id="IPR024083">
    <property type="entry name" value="Fumarase/histidase_N"/>
</dbReference>
<dbReference type="InterPro" id="IPR000873">
    <property type="entry name" value="AMP-dep_synth/lig_dom"/>
</dbReference>
<dbReference type="InterPro" id="IPR001173">
    <property type="entry name" value="Glyco_trans_2-like"/>
</dbReference>
<name>A0AA39CRN7_9EURO</name>
<evidence type="ECO:0000259" key="10">
    <source>
        <dbReference type="Pfam" id="PF00501"/>
    </source>
</evidence>
<evidence type="ECO:0000259" key="12">
    <source>
        <dbReference type="Pfam" id="PF22818"/>
    </source>
</evidence>
<feature type="transmembrane region" description="Helical" evidence="9">
    <location>
        <begin position="7"/>
        <end position="24"/>
    </location>
</feature>
<dbReference type="Gene3D" id="3.10.129.10">
    <property type="entry name" value="Hotdog Thioesterase"/>
    <property type="match status" value="1"/>
</dbReference>
<evidence type="ECO:0000256" key="2">
    <source>
        <dbReference type="ARBA" id="ARBA00007238"/>
    </source>
</evidence>
<dbReference type="SUPFAM" id="SSF48557">
    <property type="entry name" value="L-aspartase-like"/>
    <property type="match status" value="1"/>
</dbReference>